<sequence>MAIETVGKPIVTAACYCASCQEAGRQFADLPGASPVLNDDGGTGYVLFRKDRVHPLKGAGLLREYRLNPRTKTRRFGATCCSTPMFVEFTAGHWLTFYKARFPPESRPPLEMRVMTKDRSAGVELDDSVPNYAKHSGRFMLKLLGAWVAMGFRTPKIDFAGK</sequence>
<gene>
    <name evidence="1" type="ORF">N5A92_07855</name>
</gene>
<dbReference type="Gene3D" id="3.90.1590.10">
    <property type="entry name" value="glutathione-dependent formaldehyde- activating enzyme (gfa)"/>
    <property type="match status" value="1"/>
</dbReference>
<evidence type="ECO:0008006" key="3">
    <source>
        <dbReference type="Google" id="ProtNLM"/>
    </source>
</evidence>
<evidence type="ECO:0000313" key="1">
    <source>
        <dbReference type="EMBL" id="MCT7374950.1"/>
    </source>
</evidence>
<reference evidence="1 2" key="1">
    <citation type="submission" date="2022-09" db="EMBL/GenBank/DDBJ databases">
        <title>Chelativorans salina sp. nov., a novel slightly halophilic bacterium isolated from a saline lake sediment enrichment.</title>
        <authorList>
            <person name="Gao L."/>
            <person name="Fang B.-Z."/>
            <person name="Li W.-J."/>
        </authorList>
    </citation>
    <scope>NUCLEOTIDE SEQUENCE [LARGE SCALE GENOMIC DNA]</scope>
    <source>
        <strain evidence="1 2">EGI FJ00035</strain>
    </source>
</reference>
<organism evidence="1 2">
    <name type="scientific">Chelativorans salis</name>
    <dbReference type="NCBI Taxonomy" id="2978478"/>
    <lineage>
        <taxon>Bacteria</taxon>
        <taxon>Pseudomonadati</taxon>
        <taxon>Pseudomonadota</taxon>
        <taxon>Alphaproteobacteria</taxon>
        <taxon>Hyphomicrobiales</taxon>
        <taxon>Phyllobacteriaceae</taxon>
        <taxon>Chelativorans</taxon>
    </lineage>
</organism>
<evidence type="ECO:0000313" key="2">
    <source>
        <dbReference type="Proteomes" id="UP001320831"/>
    </source>
</evidence>
<accession>A0ABT2LK34</accession>
<dbReference type="RefSeq" id="WP_260901567.1">
    <property type="nucleotide sequence ID" value="NZ_JAOCZP010000002.1"/>
</dbReference>
<dbReference type="EMBL" id="JAOCZP010000002">
    <property type="protein sequence ID" value="MCT7374950.1"/>
    <property type="molecule type" value="Genomic_DNA"/>
</dbReference>
<protein>
    <recommendedName>
        <fullName evidence="3">CENP-V/GFA domain-containing protein</fullName>
    </recommendedName>
</protein>
<dbReference type="InterPro" id="IPR011057">
    <property type="entry name" value="Mss4-like_sf"/>
</dbReference>
<name>A0ABT2LK34_9HYPH</name>
<proteinExistence type="predicted"/>
<keyword evidence="2" id="KW-1185">Reference proteome</keyword>
<dbReference type="SUPFAM" id="SSF51316">
    <property type="entry name" value="Mss4-like"/>
    <property type="match status" value="1"/>
</dbReference>
<dbReference type="Proteomes" id="UP001320831">
    <property type="component" value="Unassembled WGS sequence"/>
</dbReference>
<comment type="caution">
    <text evidence="1">The sequence shown here is derived from an EMBL/GenBank/DDBJ whole genome shotgun (WGS) entry which is preliminary data.</text>
</comment>